<reference evidence="1 2" key="1">
    <citation type="submission" date="2016-08" db="EMBL/GenBank/DDBJ databases">
        <title>Genome sequence of Clavibacter michiganensis subsp. michiganensis strain CASJ007.</title>
        <authorList>
            <person name="Thapa S.P."/>
            <person name="Coaker G."/>
        </authorList>
    </citation>
    <scope>NUCLEOTIDE SEQUENCE [LARGE SCALE GENOMIC DNA]</scope>
    <source>
        <strain evidence="1">CASJ007</strain>
    </source>
</reference>
<keyword evidence="2" id="KW-1185">Reference proteome</keyword>
<sequence length="123" mass="12796">MLMSAGSCFGVPLETTTPMTTATTATAATDPVTMPMSRLRRARSCCFFSAATFSARRASRCCLTVRSFWACLAVGGTGRPLSSPEGVVSSRRATEGPSLLGECAARIPARPGRTLPARVAPAP</sequence>
<dbReference type="Proteomes" id="UP000195062">
    <property type="component" value="Unassembled WGS sequence"/>
</dbReference>
<dbReference type="AlphaFoldDB" id="A0A251XEE7"/>
<comment type="caution">
    <text evidence="1">The sequence shown here is derived from an EMBL/GenBank/DDBJ whole genome shotgun (WGS) entry which is preliminary data.</text>
</comment>
<protein>
    <submittedName>
        <fullName evidence="1">Uncharacterized protein</fullName>
    </submittedName>
</protein>
<evidence type="ECO:0000313" key="1">
    <source>
        <dbReference type="EMBL" id="OUE00410.1"/>
    </source>
</evidence>
<organism evidence="1 2">
    <name type="scientific">Clavibacter michiganensis subsp. michiganensis</name>
    <dbReference type="NCBI Taxonomy" id="33013"/>
    <lineage>
        <taxon>Bacteria</taxon>
        <taxon>Bacillati</taxon>
        <taxon>Actinomycetota</taxon>
        <taxon>Actinomycetes</taxon>
        <taxon>Micrococcales</taxon>
        <taxon>Microbacteriaceae</taxon>
        <taxon>Clavibacter</taxon>
    </lineage>
</organism>
<dbReference type="EMBL" id="MDHH01000008">
    <property type="protein sequence ID" value="OUE00410.1"/>
    <property type="molecule type" value="Genomic_DNA"/>
</dbReference>
<evidence type="ECO:0000313" key="2">
    <source>
        <dbReference type="Proteomes" id="UP000195062"/>
    </source>
</evidence>
<accession>A0A251XEE7</accession>
<gene>
    <name evidence="1" type="ORF">CMMCAS07_18585</name>
</gene>
<name>A0A251XEE7_CLAMM</name>
<proteinExistence type="predicted"/>